<dbReference type="EC" id="2.7.4.25" evidence="8"/>
<dbReference type="GO" id="GO:0036430">
    <property type="term" value="F:CMP kinase activity"/>
    <property type="evidence" value="ECO:0007669"/>
    <property type="project" value="RHEA"/>
</dbReference>
<dbReference type="OrthoDB" id="5292579at2"/>
<dbReference type="STRING" id="314344.AL013_03445"/>
<proteinExistence type="inferred from homology"/>
<dbReference type="NCBIfam" id="TIGR00017">
    <property type="entry name" value="cmk"/>
    <property type="match status" value="1"/>
</dbReference>
<dbReference type="InterPro" id="IPR027417">
    <property type="entry name" value="P-loop_NTPase"/>
</dbReference>
<dbReference type="FunCoup" id="Q0EYT5">
    <property type="interactions" value="357"/>
</dbReference>
<dbReference type="HAMAP" id="MF_00238">
    <property type="entry name" value="Cytidyl_kinase_type1"/>
    <property type="match status" value="1"/>
</dbReference>
<evidence type="ECO:0000256" key="6">
    <source>
        <dbReference type="ARBA" id="ARBA00047615"/>
    </source>
</evidence>
<dbReference type="InterPro" id="IPR011994">
    <property type="entry name" value="Cytidylate_kinase_dom"/>
</dbReference>
<dbReference type="InParanoid" id="Q0EYT5"/>
<reference evidence="10 11" key="1">
    <citation type="submission" date="2006-09" db="EMBL/GenBank/DDBJ databases">
        <authorList>
            <person name="Emerson D."/>
            <person name="Ferriera S."/>
            <person name="Johnson J."/>
            <person name="Kravitz S."/>
            <person name="Halpern A."/>
            <person name="Remington K."/>
            <person name="Beeson K."/>
            <person name="Tran B."/>
            <person name="Rogers Y.-H."/>
            <person name="Friedman R."/>
            <person name="Venter J.C."/>
        </authorList>
    </citation>
    <scope>NUCLEOTIDE SEQUENCE [LARGE SCALE GENOMIC DNA]</scope>
    <source>
        <strain evidence="10 11">PV-1</strain>
    </source>
</reference>
<dbReference type="GO" id="GO:0006220">
    <property type="term" value="P:pyrimidine nucleotide metabolic process"/>
    <property type="evidence" value="ECO:0007669"/>
    <property type="project" value="UniProtKB-UniRule"/>
</dbReference>
<evidence type="ECO:0000313" key="11">
    <source>
        <dbReference type="Proteomes" id="UP000005297"/>
    </source>
</evidence>
<organism evidence="10 11">
    <name type="scientific">Mariprofundus ferrooxydans PV-1</name>
    <dbReference type="NCBI Taxonomy" id="314345"/>
    <lineage>
        <taxon>Bacteria</taxon>
        <taxon>Pseudomonadati</taxon>
        <taxon>Pseudomonadota</taxon>
        <taxon>Candidatius Mariprofundia</taxon>
        <taxon>Mariprofundales</taxon>
        <taxon>Mariprofundaceae</taxon>
        <taxon>Mariprofundus</taxon>
    </lineage>
</organism>
<keyword evidence="11" id="KW-1185">Reference proteome</keyword>
<evidence type="ECO:0000256" key="3">
    <source>
        <dbReference type="ARBA" id="ARBA00022741"/>
    </source>
</evidence>
<keyword evidence="3 8" id="KW-0547">Nucleotide-binding</keyword>
<keyword evidence="8" id="KW-0963">Cytoplasm</keyword>
<dbReference type="HOGENOM" id="CLU_079959_2_0_0"/>
<evidence type="ECO:0000256" key="2">
    <source>
        <dbReference type="ARBA" id="ARBA00022679"/>
    </source>
</evidence>
<dbReference type="GO" id="GO:0005524">
    <property type="term" value="F:ATP binding"/>
    <property type="evidence" value="ECO:0007669"/>
    <property type="project" value="UniProtKB-UniRule"/>
</dbReference>
<comment type="similarity">
    <text evidence="1 8">Belongs to the cytidylate kinase family. Type 1 subfamily.</text>
</comment>
<evidence type="ECO:0000256" key="1">
    <source>
        <dbReference type="ARBA" id="ARBA00009427"/>
    </source>
</evidence>
<dbReference type="eggNOG" id="COG0283">
    <property type="taxonomic scope" value="Bacteria"/>
</dbReference>
<dbReference type="GO" id="GO:0036431">
    <property type="term" value="F:dCMP kinase activity"/>
    <property type="evidence" value="ECO:0007669"/>
    <property type="project" value="InterPro"/>
</dbReference>
<comment type="caution">
    <text evidence="10">The sequence shown here is derived from an EMBL/GenBank/DDBJ whole genome shotgun (WGS) entry which is preliminary data.</text>
</comment>
<dbReference type="EMBL" id="AATS01000008">
    <property type="protein sequence ID" value="EAU54472.1"/>
    <property type="molecule type" value="Genomic_DNA"/>
</dbReference>
<evidence type="ECO:0000256" key="5">
    <source>
        <dbReference type="ARBA" id="ARBA00022840"/>
    </source>
</evidence>
<name>Q0EYT5_9PROT</name>
<comment type="catalytic activity">
    <reaction evidence="6 8">
        <text>dCMP + ATP = dCDP + ADP</text>
        <dbReference type="Rhea" id="RHEA:25094"/>
        <dbReference type="ChEBI" id="CHEBI:30616"/>
        <dbReference type="ChEBI" id="CHEBI:57566"/>
        <dbReference type="ChEBI" id="CHEBI:58593"/>
        <dbReference type="ChEBI" id="CHEBI:456216"/>
        <dbReference type="EC" id="2.7.4.25"/>
    </reaction>
</comment>
<evidence type="ECO:0000256" key="4">
    <source>
        <dbReference type="ARBA" id="ARBA00022777"/>
    </source>
</evidence>
<keyword evidence="2 8" id="KW-0808">Transferase</keyword>
<feature type="binding site" evidence="8">
    <location>
        <begin position="16"/>
        <end position="24"/>
    </location>
    <ligand>
        <name>ATP</name>
        <dbReference type="ChEBI" id="CHEBI:30616"/>
    </ligand>
</feature>
<protein>
    <recommendedName>
        <fullName evidence="8">Cytidylate kinase</fullName>
        <shortName evidence="8">CK</shortName>
        <ecNumber evidence="8">2.7.4.25</ecNumber>
    </recommendedName>
    <alternativeName>
        <fullName evidence="8">Cytidine monophosphate kinase</fullName>
        <shortName evidence="8">CMP kinase</shortName>
    </alternativeName>
</protein>
<dbReference type="InterPro" id="IPR003136">
    <property type="entry name" value="Cytidylate_kin"/>
</dbReference>
<gene>
    <name evidence="8" type="primary">cmk</name>
    <name evidence="10" type="ORF">SPV1_08641</name>
</gene>
<evidence type="ECO:0000256" key="7">
    <source>
        <dbReference type="ARBA" id="ARBA00048478"/>
    </source>
</evidence>
<evidence type="ECO:0000313" key="10">
    <source>
        <dbReference type="EMBL" id="EAU54472.1"/>
    </source>
</evidence>
<accession>Q0EYT5</accession>
<dbReference type="Proteomes" id="UP000005297">
    <property type="component" value="Unassembled WGS sequence"/>
</dbReference>
<dbReference type="Pfam" id="PF02224">
    <property type="entry name" value="Cytidylate_kin"/>
    <property type="match status" value="1"/>
</dbReference>
<comment type="subcellular location">
    <subcellularLocation>
        <location evidence="8">Cytoplasm</location>
    </subcellularLocation>
</comment>
<evidence type="ECO:0000256" key="8">
    <source>
        <dbReference type="HAMAP-Rule" id="MF_00238"/>
    </source>
</evidence>
<keyword evidence="5 8" id="KW-0067">ATP-binding</keyword>
<keyword evidence="4 8" id="KW-0418">Kinase</keyword>
<dbReference type="CDD" id="cd02020">
    <property type="entry name" value="CMPK"/>
    <property type="match status" value="1"/>
</dbReference>
<dbReference type="GO" id="GO:0005737">
    <property type="term" value="C:cytoplasm"/>
    <property type="evidence" value="ECO:0007669"/>
    <property type="project" value="UniProtKB-SubCell"/>
</dbReference>
<dbReference type="SUPFAM" id="SSF52540">
    <property type="entry name" value="P-loop containing nucleoside triphosphate hydrolases"/>
    <property type="match status" value="1"/>
</dbReference>
<sequence>MSEWIAAAGLMVAIDGPSGSGKGTVAKLLADEIGLPVLDTGLLYRLTGAVALERGVELDNEAALAEMVGDMLIGLSWSSDGIGYDGADWTPRLRTEAVGAAASTVAAKPLVRERLLSLQQQLAQAGCIMDGRDIGTVVLPDAPAKFFLTASVRERARRRWSQLKQMGHRGDLDEVLLDLKKRDQRDRERQHAPLAQASDAISIDSTTLRVDEVVDRMLGILERRQLIKPSA</sequence>
<evidence type="ECO:0000259" key="9">
    <source>
        <dbReference type="Pfam" id="PF02224"/>
    </source>
</evidence>
<dbReference type="AlphaFoldDB" id="Q0EYT5"/>
<dbReference type="RefSeq" id="WP_009849252.1">
    <property type="nucleotide sequence ID" value="NZ_DS022294.1"/>
</dbReference>
<dbReference type="Gene3D" id="3.40.50.300">
    <property type="entry name" value="P-loop containing nucleotide triphosphate hydrolases"/>
    <property type="match status" value="1"/>
</dbReference>
<feature type="domain" description="Cytidylate kinase" evidence="9">
    <location>
        <begin position="12"/>
        <end position="220"/>
    </location>
</feature>
<comment type="catalytic activity">
    <reaction evidence="7 8">
        <text>CMP + ATP = CDP + ADP</text>
        <dbReference type="Rhea" id="RHEA:11600"/>
        <dbReference type="ChEBI" id="CHEBI:30616"/>
        <dbReference type="ChEBI" id="CHEBI:58069"/>
        <dbReference type="ChEBI" id="CHEBI:60377"/>
        <dbReference type="ChEBI" id="CHEBI:456216"/>
        <dbReference type="EC" id="2.7.4.25"/>
    </reaction>
</comment>